<gene>
    <name evidence="1" type="ORF">C0V82_11835</name>
</gene>
<dbReference type="OrthoDB" id="9800501at2"/>
<proteinExistence type="predicted"/>
<dbReference type="Gene3D" id="2.50.20.10">
    <property type="entry name" value="Lipoprotein localisation LolA/LolB/LppX"/>
    <property type="match status" value="1"/>
</dbReference>
<dbReference type="InterPro" id="IPR029046">
    <property type="entry name" value="LolA/LolB/LppX"/>
</dbReference>
<dbReference type="AlphaFoldDB" id="A0A2K9NCH4"/>
<dbReference type="InterPro" id="IPR004564">
    <property type="entry name" value="OM_lipoprot_carrier_LolA-like"/>
</dbReference>
<evidence type="ECO:0000313" key="1">
    <source>
        <dbReference type="EMBL" id="AUN30850.1"/>
    </source>
</evidence>
<dbReference type="KEGG" id="ncb:C0V82_11835"/>
<dbReference type="CDD" id="cd16325">
    <property type="entry name" value="LolA"/>
    <property type="match status" value="1"/>
</dbReference>
<keyword evidence="1" id="KW-0449">Lipoprotein</keyword>
<reference evidence="1 2" key="1">
    <citation type="submission" date="2017-12" db="EMBL/GenBank/DDBJ databases">
        <title>Genomes of bacteria within cyanobacterial aggregates.</title>
        <authorList>
            <person name="Cai H."/>
        </authorList>
    </citation>
    <scope>NUCLEOTIDE SEQUENCE [LARGE SCALE GENOMIC DNA]</scope>
    <source>
        <strain evidence="1 2">TH16</strain>
    </source>
</reference>
<dbReference type="Proteomes" id="UP000234752">
    <property type="component" value="Chromosome eg_1"/>
</dbReference>
<dbReference type="Pfam" id="PF03548">
    <property type="entry name" value="LolA"/>
    <property type="match status" value="1"/>
</dbReference>
<dbReference type="PANTHER" id="PTHR35869">
    <property type="entry name" value="OUTER-MEMBRANE LIPOPROTEIN CARRIER PROTEIN"/>
    <property type="match status" value="1"/>
</dbReference>
<keyword evidence="2" id="KW-1185">Reference proteome</keyword>
<dbReference type="SUPFAM" id="SSF89392">
    <property type="entry name" value="Prokaryotic lipoproteins and lipoprotein localization factors"/>
    <property type="match status" value="1"/>
</dbReference>
<name>A0A2K9NCH4_9PROT</name>
<sequence length="216" mass="23981">MSMRKIILGLLAAAALSLPAAAAPTKGKAQPPPALSAEEQARLPAVEAYLNDIRSLKSQFIQSSDDGAAMATGTFQLLRPGRMRIDYNENGNYIVADGRFVYFWDAEVKEQQNAPIGSTLADFLLRDNIRLSGDVTVTRMGQDDGVLEVTLVQTKEPGQGSLTLVFEEKPFGLRKWRVLDAQDRTTEVALQNPQFGVSLDKDQFYFRESGRRRERD</sequence>
<accession>A0A2K9NCH4</accession>
<evidence type="ECO:0000313" key="2">
    <source>
        <dbReference type="Proteomes" id="UP000234752"/>
    </source>
</evidence>
<dbReference type="PANTHER" id="PTHR35869:SF1">
    <property type="entry name" value="OUTER-MEMBRANE LIPOPROTEIN CARRIER PROTEIN"/>
    <property type="match status" value="1"/>
</dbReference>
<protein>
    <submittedName>
        <fullName evidence="1">Outer membrane lipoprotein carrier protein LolA</fullName>
    </submittedName>
</protein>
<organism evidence="1 2">
    <name type="scientific">Niveispirillum cyanobacteriorum</name>
    <dbReference type="NCBI Taxonomy" id="1612173"/>
    <lineage>
        <taxon>Bacteria</taxon>
        <taxon>Pseudomonadati</taxon>
        <taxon>Pseudomonadota</taxon>
        <taxon>Alphaproteobacteria</taxon>
        <taxon>Rhodospirillales</taxon>
        <taxon>Azospirillaceae</taxon>
        <taxon>Niveispirillum</taxon>
    </lineage>
</organism>
<dbReference type="EMBL" id="CP025611">
    <property type="protein sequence ID" value="AUN30850.1"/>
    <property type="molecule type" value="Genomic_DNA"/>
</dbReference>